<dbReference type="OrthoDB" id="1226698at2759"/>
<dbReference type="AlphaFoldDB" id="A0A9D3WEK5"/>
<keyword evidence="2" id="KW-1185">Reference proteome</keyword>
<dbReference type="EMBL" id="JAIQCV010000002">
    <property type="protein sequence ID" value="KAH1122637.1"/>
    <property type="molecule type" value="Genomic_DNA"/>
</dbReference>
<name>A0A9D3WEK5_9ROSI</name>
<evidence type="ECO:0000313" key="2">
    <source>
        <dbReference type="Proteomes" id="UP000828251"/>
    </source>
</evidence>
<comment type="caution">
    <text evidence="1">The sequence shown here is derived from an EMBL/GenBank/DDBJ whole genome shotgun (WGS) entry which is preliminary data.</text>
</comment>
<organism evidence="1 2">
    <name type="scientific">Gossypium stocksii</name>
    <dbReference type="NCBI Taxonomy" id="47602"/>
    <lineage>
        <taxon>Eukaryota</taxon>
        <taxon>Viridiplantae</taxon>
        <taxon>Streptophyta</taxon>
        <taxon>Embryophyta</taxon>
        <taxon>Tracheophyta</taxon>
        <taxon>Spermatophyta</taxon>
        <taxon>Magnoliopsida</taxon>
        <taxon>eudicotyledons</taxon>
        <taxon>Gunneridae</taxon>
        <taxon>Pentapetalae</taxon>
        <taxon>rosids</taxon>
        <taxon>malvids</taxon>
        <taxon>Malvales</taxon>
        <taxon>Malvaceae</taxon>
        <taxon>Malvoideae</taxon>
        <taxon>Gossypium</taxon>
    </lineage>
</organism>
<dbReference type="Proteomes" id="UP000828251">
    <property type="component" value="Unassembled WGS sequence"/>
</dbReference>
<proteinExistence type="predicted"/>
<reference evidence="1 2" key="1">
    <citation type="journal article" date="2021" name="Plant Biotechnol. J.">
        <title>Multi-omics assisted identification of the key and species-specific regulatory components of drought-tolerant mechanisms in Gossypium stocksii.</title>
        <authorList>
            <person name="Yu D."/>
            <person name="Ke L."/>
            <person name="Zhang D."/>
            <person name="Wu Y."/>
            <person name="Sun Y."/>
            <person name="Mei J."/>
            <person name="Sun J."/>
            <person name="Sun Y."/>
        </authorList>
    </citation>
    <scope>NUCLEOTIDE SEQUENCE [LARGE SCALE GENOMIC DNA]</scope>
    <source>
        <strain evidence="2">cv. E1</strain>
        <tissue evidence="1">Leaf</tissue>
    </source>
</reference>
<accession>A0A9D3WEK5</accession>
<evidence type="ECO:0000313" key="1">
    <source>
        <dbReference type="EMBL" id="KAH1122637.1"/>
    </source>
</evidence>
<sequence length="232" mass="26250">MLGMRPLRLIIHSGDNFCIVSIPLSGLVNLTVNQLFSIDEMTWNVDFMEGILTPIDVNLQVFTSSRISLFGIIGHGHVFGVVRFHQRLKTLFGDVFEVFCQQKLTWLREVSMWLSRVLDVERSRISIVFIVCPIAVTVLQLARLQPGFLKCNVDEAWFEDDVTTNYAALPRDSHGHVKCFIGIARSVMDPSIGKAFVVREAFSWLRSFNVGGILMELDSSPVPKQDLFLIFS</sequence>
<protein>
    <submittedName>
        <fullName evidence="1">Uncharacterized protein</fullName>
    </submittedName>
</protein>
<gene>
    <name evidence="1" type="ORF">J1N35_005797</name>
</gene>